<protein>
    <recommendedName>
        <fullName evidence="1">NADAR domain-containing protein</fullName>
    </recommendedName>
</protein>
<sequence length="182" mass="21279">MSNNGPLFFWHPDDADHPFLSQHYICEFTDENGCVFTSTEQYMMYHKAHHFNDIPTSIEILETTNPRKIKSLGRKVNNFDEKEWNKVKFNIVIQGNVFKFSRGGKELREQLERTGDRELVEASPYDKIWGIGIKGGVKECQRQERDGTLDGKRKAWGKNLLGLAMVEARRLIREKEMSERKE</sequence>
<accession>A0A4S8QNH5</accession>
<dbReference type="NCBIfam" id="TIGR02464">
    <property type="entry name" value="ribofla_fusion"/>
    <property type="match status" value="1"/>
</dbReference>
<comment type="caution">
    <text evidence="2">The sequence shown here is derived from an EMBL/GenBank/DDBJ whole genome shotgun (WGS) entry which is preliminary data.</text>
</comment>
<dbReference type="EMBL" id="PQXL01000376">
    <property type="protein sequence ID" value="THV46563.1"/>
    <property type="molecule type" value="Genomic_DNA"/>
</dbReference>
<dbReference type="Gene3D" id="1.10.357.40">
    <property type="entry name" value="YbiA-like"/>
    <property type="match status" value="1"/>
</dbReference>
<dbReference type="InterPro" id="IPR012816">
    <property type="entry name" value="NADAR"/>
</dbReference>
<gene>
    <name evidence="2" type="ORF">BGAL_0376g00110</name>
</gene>
<reference evidence="2 3" key="1">
    <citation type="submission" date="2017-12" db="EMBL/GenBank/DDBJ databases">
        <title>Comparative genomics of Botrytis spp.</title>
        <authorList>
            <person name="Valero-Jimenez C.A."/>
            <person name="Tapia P."/>
            <person name="Veloso J."/>
            <person name="Silva-Moreno E."/>
            <person name="Staats M."/>
            <person name="Valdes J.H."/>
            <person name="Van Kan J.A.L."/>
        </authorList>
    </citation>
    <scope>NUCLEOTIDE SEQUENCE [LARGE SCALE GENOMIC DNA]</scope>
    <source>
        <strain evidence="2 3">MUCL435</strain>
    </source>
</reference>
<name>A0A4S8QNH5_9HELO</name>
<proteinExistence type="predicted"/>
<organism evidence="2 3">
    <name type="scientific">Botrytis galanthina</name>
    <dbReference type="NCBI Taxonomy" id="278940"/>
    <lineage>
        <taxon>Eukaryota</taxon>
        <taxon>Fungi</taxon>
        <taxon>Dikarya</taxon>
        <taxon>Ascomycota</taxon>
        <taxon>Pezizomycotina</taxon>
        <taxon>Leotiomycetes</taxon>
        <taxon>Helotiales</taxon>
        <taxon>Sclerotiniaceae</taxon>
        <taxon>Botrytis</taxon>
    </lineage>
</organism>
<keyword evidence="3" id="KW-1185">Reference proteome</keyword>
<dbReference type="AlphaFoldDB" id="A0A4S8QNH5"/>
<dbReference type="InterPro" id="IPR037238">
    <property type="entry name" value="YbiA-like_sf"/>
</dbReference>
<feature type="domain" description="NADAR" evidence="1">
    <location>
        <begin position="8"/>
        <end position="173"/>
    </location>
</feature>
<evidence type="ECO:0000259" key="1">
    <source>
        <dbReference type="Pfam" id="PF08719"/>
    </source>
</evidence>
<dbReference type="Pfam" id="PF08719">
    <property type="entry name" value="NADAR"/>
    <property type="match status" value="1"/>
</dbReference>
<dbReference type="OrthoDB" id="206452at2759"/>
<dbReference type="CDD" id="cd15457">
    <property type="entry name" value="NADAR"/>
    <property type="match status" value="1"/>
</dbReference>
<dbReference type="SUPFAM" id="SSF143990">
    <property type="entry name" value="YbiA-like"/>
    <property type="match status" value="1"/>
</dbReference>
<evidence type="ECO:0000313" key="3">
    <source>
        <dbReference type="Proteomes" id="UP000308671"/>
    </source>
</evidence>
<dbReference type="Proteomes" id="UP000308671">
    <property type="component" value="Unassembled WGS sequence"/>
</dbReference>
<evidence type="ECO:0000313" key="2">
    <source>
        <dbReference type="EMBL" id="THV46563.1"/>
    </source>
</evidence>